<protein>
    <submittedName>
        <fullName evidence="1">Uncharacterized protein</fullName>
    </submittedName>
</protein>
<keyword evidence="2" id="KW-1185">Reference proteome</keyword>
<accession>A0A974PQK9</accession>
<reference evidence="1 2" key="1">
    <citation type="submission" date="2020-10" db="EMBL/GenBank/DDBJ databases">
        <title>Degradation of 1,4-Dioxane by Xanthobacter sp. YN2, via a Novel Group-2 Soluble Di-Iron Monooxygenase.</title>
        <authorList>
            <person name="Ma F."/>
            <person name="Wang Y."/>
            <person name="Yang J."/>
            <person name="Guo H."/>
            <person name="Su D."/>
            <person name="Yu L."/>
        </authorList>
    </citation>
    <scope>NUCLEOTIDE SEQUENCE [LARGE SCALE GENOMIC DNA]</scope>
    <source>
        <strain evidence="1 2">YN2</strain>
    </source>
</reference>
<dbReference type="AlphaFoldDB" id="A0A974PQK9"/>
<gene>
    <name evidence="1" type="ORF">EZH22_06215</name>
</gene>
<organism evidence="1 2">
    <name type="scientific">Xanthobacter dioxanivorans</name>
    <dbReference type="NCBI Taxonomy" id="2528964"/>
    <lineage>
        <taxon>Bacteria</taxon>
        <taxon>Pseudomonadati</taxon>
        <taxon>Pseudomonadota</taxon>
        <taxon>Alphaproteobacteria</taxon>
        <taxon>Hyphomicrobiales</taxon>
        <taxon>Xanthobacteraceae</taxon>
        <taxon>Xanthobacter</taxon>
    </lineage>
</organism>
<evidence type="ECO:0000313" key="2">
    <source>
        <dbReference type="Proteomes" id="UP000596427"/>
    </source>
</evidence>
<sequence>MTRPLPAAPPVHAEPTAVHAVPAAPLEAGFRLLVMREFAAAAAPASFAVIEQRLLRPPPRQIRHGIAFALAFRPEVMAFLGFHLGRPAVPGPDGARARNPLWPRLAWHKQARPWPDDTLTTEWNADILFPQETARAAFAHQFHAELAGIPPP</sequence>
<dbReference type="RefSeq" id="WP_203194863.1">
    <property type="nucleotide sequence ID" value="NZ_CP063362.1"/>
</dbReference>
<evidence type="ECO:0000313" key="1">
    <source>
        <dbReference type="EMBL" id="QRG07949.1"/>
    </source>
</evidence>
<dbReference type="EMBL" id="CP063362">
    <property type="protein sequence ID" value="QRG07949.1"/>
    <property type="molecule type" value="Genomic_DNA"/>
</dbReference>
<dbReference type="Proteomes" id="UP000596427">
    <property type="component" value="Chromosome"/>
</dbReference>
<name>A0A974PQK9_9HYPH</name>
<dbReference type="KEGG" id="xdi:EZH22_06215"/>
<proteinExistence type="predicted"/>